<keyword evidence="1" id="KW-0812">Transmembrane</keyword>
<name>A0AA44ZNA4_PSEA5</name>
<accession>A0AA44ZNA4</accession>
<evidence type="ECO:0000256" key="1">
    <source>
        <dbReference type="SAM" id="Phobius"/>
    </source>
</evidence>
<evidence type="ECO:0008006" key="4">
    <source>
        <dbReference type="Google" id="ProtNLM"/>
    </source>
</evidence>
<reference evidence="2 3" key="1">
    <citation type="submission" date="2017-11" db="EMBL/GenBank/DDBJ databases">
        <title>Sequencing the genomes of 1000 actinobacteria strains.</title>
        <authorList>
            <person name="Klenk H.-P."/>
        </authorList>
    </citation>
    <scope>NUCLEOTIDE SEQUENCE [LARGE SCALE GENOMIC DNA]</scope>
    <source>
        <strain evidence="2 3">DSM 44104</strain>
    </source>
</reference>
<evidence type="ECO:0000313" key="2">
    <source>
        <dbReference type="EMBL" id="PKB29678.1"/>
    </source>
</evidence>
<keyword evidence="1" id="KW-0472">Membrane</keyword>
<dbReference type="Proteomes" id="UP000232453">
    <property type="component" value="Unassembled WGS sequence"/>
</dbReference>
<dbReference type="AlphaFoldDB" id="A0AA44ZNA4"/>
<sequence length="208" mass="21358">MTTGGSNDAPTPQGRTRPGRLLALSAVGLALIGGLLLAMAQGAIAATFTVSGALGKLSADNFVGQGVAQYGAVERTAEGQTPVLTAGFREARAANFCVSFPVTDLPGVGPVVLRIATPGSEGFRAEDLLVSLDELSGDIVQRNVEIGRDASELDKGPADATGMAGGFGLQSDTLEVTNFRNRPRAIVAATLSLDQVRIAVGAQERECY</sequence>
<dbReference type="RefSeq" id="WP_157818250.1">
    <property type="nucleotide sequence ID" value="NZ_JBICSI010000011.1"/>
</dbReference>
<keyword evidence="1" id="KW-1133">Transmembrane helix</keyword>
<comment type="caution">
    <text evidence="2">The sequence shown here is derived from an EMBL/GenBank/DDBJ whole genome shotgun (WGS) entry which is preliminary data.</text>
</comment>
<evidence type="ECO:0000313" key="3">
    <source>
        <dbReference type="Proteomes" id="UP000232453"/>
    </source>
</evidence>
<proteinExistence type="predicted"/>
<dbReference type="InterPro" id="IPR046198">
    <property type="entry name" value="DUF6230"/>
</dbReference>
<dbReference type="Pfam" id="PF19741">
    <property type="entry name" value="DUF6230"/>
    <property type="match status" value="1"/>
</dbReference>
<organism evidence="2 3">
    <name type="scientific">Pseudonocardia alni</name>
    <name type="common">Amycolata alni</name>
    <dbReference type="NCBI Taxonomy" id="33907"/>
    <lineage>
        <taxon>Bacteria</taxon>
        <taxon>Bacillati</taxon>
        <taxon>Actinomycetota</taxon>
        <taxon>Actinomycetes</taxon>
        <taxon>Pseudonocardiales</taxon>
        <taxon>Pseudonocardiaceae</taxon>
        <taxon>Pseudonocardia</taxon>
    </lineage>
</organism>
<gene>
    <name evidence="2" type="ORF">ATL51_1316</name>
</gene>
<feature type="transmembrane region" description="Helical" evidence="1">
    <location>
        <begin position="21"/>
        <end position="40"/>
    </location>
</feature>
<protein>
    <recommendedName>
        <fullName evidence="4">Cholesterol esterase</fullName>
    </recommendedName>
</protein>
<dbReference type="EMBL" id="PHUJ01000003">
    <property type="protein sequence ID" value="PKB29678.1"/>
    <property type="molecule type" value="Genomic_DNA"/>
</dbReference>